<dbReference type="EMBL" id="VJWE01000012">
    <property type="protein sequence ID" value="TWG38175.1"/>
    <property type="molecule type" value="Genomic_DNA"/>
</dbReference>
<proteinExistence type="predicted"/>
<protein>
    <recommendedName>
        <fullName evidence="4">Secreted Zn-dependent protease</fullName>
    </recommendedName>
</protein>
<feature type="signal peptide" evidence="1">
    <location>
        <begin position="1"/>
        <end position="18"/>
    </location>
</feature>
<feature type="chain" id="PRO_5021811932" description="Secreted Zn-dependent protease" evidence="1">
    <location>
        <begin position="19"/>
        <end position="196"/>
    </location>
</feature>
<name>A0A561XPY6_ACIDE</name>
<dbReference type="AlphaFoldDB" id="A0A561XPY6"/>
<keyword evidence="1" id="KW-0732">Signal</keyword>
<gene>
    <name evidence="2" type="ORF">ATF69_2115</name>
</gene>
<organism evidence="2 3">
    <name type="scientific">Acidovorax delafieldii</name>
    <name type="common">Pseudomonas delafieldii</name>
    <dbReference type="NCBI Taxonomy" id="47920"/>
    <lineage>
        <taxon>Bacteria</taxon>
        <taxon>Pseudomonadati</taxon>
        <taxon>Pseudomonadota</taxon>
        <taxon>Betaproteobacteria</taxon>
        <taxon>Burkholderiales</taxon>
        <taxon>Comamonadaceae</taxon>
        <taxon>Acidovorax</taxon>
    </lineage>
</organism>
<dbReference type="GeneID" id="51111181"/>
<dbReference type="RefSeq" id="WP_146870890.1">
    <property type="nucleotide sequence ID" value="NZ_VJWE01000012.1"/>
</dbReference>
<evidence type="ECO:0000313" key="2">
    <source>
        <dbReference type="EMBL" id="TWG38175.1"/>
    </source>
</evidence>
<accession>A0A561XPY6</accession>
<sequence length="196" mass="21055">MKSLLALLLVSACFQAQSAALPPCDKAVRFSAAWFADPEVDNAKPAAELTKIGAGAGRSGTQLGHVVVETKLAVMPQTSCQGVVVRLDYTKPVLRVASEIPPGSCAYAHVMKHEQTHVRIHRDIARQFRELDYPWASGSSSAGVLLYAKQELDRLMQAQVLFDNPEEYARNFSACGGEIGRLVKPAASTKSGKTSG</sequence>
<evidence type="ECO:0008006" key="4">
    <source>
        <dbReference type="Google" id="ProtNLM"/>
    </source>
</evidence>
<comment type="caution">
    <text evidence="2">The sequence shown here is derived from an EMBL/GenBank/DDBJ whole genome shotgun (WGS) entry which is preliminary data.</text>
</comment>
<dbReference type="Proteomes" id="UP000321485">
    <property type="component" value="Unassembled WGS sequence"/>
</dbReference>
<reference evidence="2 3" key="1">
    <citation type="journal article" date="2015" name="Stand. Genomic Sci.">
        <title>Genomic Encyclopedia of Bacterial and Archaeal Type Strains, Phase III: the genomes of soil and plant-associated and newly described type strains.</title>
        <authorList>
            <person name="Whitman W.B."/>
            <person name="Woyke T."/>
            <person name="Klenk H.P."/>
            <person name="Zhou Y."/>
            <person name="Lilburn T.G."/>
            <person name="Beck B.J."/>
            <person name="De Vos P."/>
            <person name="Vandamme P."/>
            <person name="Eisen J.A."/>
            <person name="Garrity G."/>
            <person name="Hugenholtz P."/>
            <person name="Kyrpides N.C."/>
        </authorList>
    </citation>
    <scope>NUCLEOTIDE SEQUENCE [LARGE SCALE GENOMIC DNA]</scope>
    <source>
        <strain evidence="2 3">DSM 64</strain>
    </source>
</reference>
<evidence type="ECO:0000313" key="3">
    <source>
        <dbReference type="Proteomes" id="UP000321485"/>
    </source>
</evidence>
<evidence type="ECO:0000256" key="1">
    <source>
        <dbReference type="SAM" id="SignalP"/>
    </source>
</evidence>